<sequence>MFYVKLFERLPRLPDTENFNYNYKIPCSTLIYRNSITQDKR</sequence>
<dbReference type="AlphaFoldDB" id="A0A0E9WE80"/>
<reference evidence="1" key="2">
    <citation type="journal article" date="2015" name="Fish Shellfish Immunol.">
        <title>Early steps in the European eel (Anguilla anguilla)-Vibrio vulnificus interaction in the gills: Role of the RtxA13 toxin.</title>
        <authorList>
            <person name="Callol A."/>
            <person name="Pajuelo D."/>
            <person name="Ebbesson L."/>
            <person name="Teles M."/>
            <person name="MacKenzie S."/>
            <person name="Amaro C."/>
        </authorList>
    </citation>
    <scope>NUCLEOTIDE SEQUENCE</scope>
</reference>
<evidence type="ECO:0000313" key="1">
    <source>
        <dbReference type="EMBL" id="JAH87855.1"/>
    </source>
</evidence>
<organism evidence="1">
    <name type="scientific">Anguilla anguilla</name>
    <name type="common">European freshwater eel</name>
    <name type="synonym">Muraena anguilla</name>
    <dbReference type="NCBI Taxonomy" id="7936"/>
    <lineage>
        <taxon>Eukaryota</taxon>
        <taxon>Metazoa</taxon>
        <taxon>Chordata</taxon>
        <taxon>Craniata</taxon>
        <taxon>Vertebrata</taxon>
        <taxon>Euteleostomi</taxon>
        <taxon>Actinopterygii</taxon>
        <taxon>Neopterygii</taxon>
        <taxon>Teleostei</taxon>
        <taxon>Anguilliformes</taxon>
        <taxon>Anguillidae</taxon>
        <taxon>Anguilla</taxon>
    </lineage>
</organism>
<proteinExistence type="predicted"/>
<protein>
    <submittedName>
        <fullName evidence="1">Uncharacterized protein</fullName>
    </submittedName>
</protein>
<name>A0A0E9WE80_ANGAN</name>
<dbReference type="EMBL" id="GBXM01020722">
    <property type="protein sequence ID" value="JAH87855.1"/>
    <property type="molecule type" value="Transcribed_RNA"/>
</dbReference>
<accession>A0A0E9WE80</accession>
<reference evidence="1" key="1">
    <citation type="submission" date="2014-11" db="EMBL/GenBank/DDBJ databases">
        <authorList>
            <person name="Amaro Gonzalez C."/>
        </authorList>
    </citation>
    <scope>NUCLEOTIDE SEQUENCE</scope>
</reference>